<gene>
    <name evidence="1" type="ORF">CDAR_100131</name>
</gene>
<comment type="caution">
    <text evidence="1">The sequence shown here is derived from an EMBL/GenBank/DDBJ whole genome shotgun (WGS) entry which is preliminary data.</text>
</comment>
<evidence type="ECO:0000313" key="1">
    <source>
        <dbReference type="EMBL" id="GIY06656.1"/>
    </source>
</evidence>
<dbReference type="Proteomes" id="UP001054837">
    <property type="component" value="Unassembled WGS sequence"/>
</dbReference>
<evidence type="ECO:0000313" key="2">
    <source>
        <dbReference type="Proteomes" id="UP001054837"/>
    </source>
</evidence>
<sequence>MRNLLTTNKILIVKCCESQQQVFSLHIMSHPQDFRLNKSILRKKEEDMEDSDKGNNFQEAMGYSYKETLKHLWDNLIYLWKEPEL</sequence>
<name>A0AAV4QF02_9ARAC</name>
<keyword evidence="2" id="KW-1185">Reference proteome</keyword>
<organism evidence="1 2">
    <name type="scientific">Caerostris darwini</name>
    <dbReference type="NCBI Taxonomy" id="1538125"/>
    <lineage>
        <taxon>Eukaryota</taxon>
        <taxon>Metazoa</taxon>
        <taxon>Ecdysozoa</taxon>
        <taxon>Arthropoda</taxon>
        <taxon>Chelicerata</taxon>
        <taxon>Arachnida</taxon>
        <taxon>Araneae</taxon>
        <taxon>Araneomorphae</taxon>
        <taxon>Entelegynae</taxon>
        <taxon>Araneoidea</taxon>
        <taxon>Araneidae</taxon>
        <taxon>Caerostris</taxon>
    </lineage>
</organism>
<protein>
    <submittedName>
        <fullName evidence="1">Uncharacterized protein</fullName>
    </submittedName>
</protein>
<reference evidence="1 2" key="1">
    <citation type="submission" date="2021-06" db="EMBL/GenBank/DDBJ databases">
        <title>Caerostris darwini draft genome.</title>
        <authorList>
            <person name="Kono N."/>
            <person name="Arakawa K."/>
        </authorList>
    </citation>
    <scope>NUCLEOTIDE SEQUENCE [LARGE SCALE GENOMIC DNA]</scope>
</reference>
<proteinExistence type="predicted"/>
<dbReference type="EMBL" id="BPLQ01004241">
    <property type="protein sequence ID" value="GIY06656.1"/>
    <property type="molecule type" value="Genomic_DNA"/>
</dbReference>
<accession>A0AAV4QF02</accession>
<dbReference type="AlphaFoldDB" id="A0AAV4QF02"/>